<evidence type="ECO:0000313" key="2">
    <source>
        <dbReference type="Proteomes" id="UP000821845"/>
    </source>
</evidence>
<keyword evidence="2" id="KW-1185">Reference proteome</keyword>
<gene>
    <name evidence="1" type="ORF">HPB50_026426</name>
</gene>
<reference evidence="1" key="1">
    <citation type="submission" date="2020-05" db="EMBL/GenBank/DDBJ databases">
        <title>Large-scale comparative analyses of tick genomes elucidate their genetic diversity and vector capacities.</title>
        <authorList>
            <person name="Jia N."/>
            <person name="Wang J."/>
            <person name="Shi W."/>
            <person name="Du L."/>
            <person name="Sun Y."/>
            <person name="Zhan W."/>
            <person name="Jiang J."/>
            <person name="Wang Q."/>
            <person name="Zhang B."/>
            <person name="Ji P."/>
            <person name="Sakyi L.B."/>
            <person name="Cui X."/>
            <person name="Yuan T."/>
            <person name="Jiang B."/>
            <person name="Yang W."/>
            <person name="Lam T.T.-Y."/>
            <person name="Chang Q."/>
            <person name="Ding S."/>
            <person name="Wang X."/>
            <person name="Zhu J."/>
            <person name="Ruan X."/>
            <person name="Zhao L."/>
            <person name="Wei J."/>
            <person name="Que T."/>
            <person name="Du C."/>
            <person name="Cheng J."/>
            <person name="Dai P."/>
            <person name="Han X."/>
            <person name="Huang E."/>
            <person name="Gao Y."/>
            <person name="Liu J."/>
            <person name="Shao H."/>
            <person name="Ye R."/>
            <person name="Li L."/>
            <person name="Wei W."/>
            <person name="Wang X."/>
            <person name="Wang C."/>
            <person name="Yang T."/>
            <person name="Huo Q."/>
            <person name="Li W."/>
            <person name="Guo W."/>
            <person name="Chen H."/>
            <person name="Zhou L."/>
            <person name="Ni X."/>
            <person name="Tian J."/>
            <person name="Zhou Y."/>
            <person name="Sheng Y."/>
            <person name="Liu T."/>
            <person name="Pan Y."/>
            <person name="Xia L."/>
            <person name="Li J."/>
            <person name="Zhao F."/>
            <person name="Cao W."/>
        </authorList>
    </citation>
    <scope>NUCLEOTIDE SEQUENCE</scope>
    <source>
        <strain evidence="1">Hyas-2018</strain>
    </source>
</reference>
<accession>A0ACB7RT91</accession>
<protein>
    <submittedName>
        <fullName evidence="1">Uncharacterized protein</fullName>
    </submittedName>
</protein>
<sequence length="94" mass="9858">MKGSVDDGLRPPRQLARRGVERRLVYTGCQYSFDDLALALAPCERPTASSGPSALNMKSAQHVAKATREPTLSKPSSSTAGPSDEVSGASPVTN</sequence>
<organism evidence="1 2">
    <name type="scientific">Hyalomma asiaticum</name>
    <name type="common">Tick</name>
    <dbReference type="NCBI Taxonomy" id="266040"/>
    <lineage>
        <taxon>Eukaryota</taxon>
        <taxon>Metazoa</taxon>
        <taxon>Ecdysozoa</taxon>
        <taxon>Arthropoda</taxon>
        <taxon>Chelicerata</taxon>
        <taxon>Arachnida</taxon>
        <taxon>Acari</taxon>
        <taxon>Parasitiformes</taxon>
        <taxon>Ixodida</taxon>
        <taxon>Ixodoidea</taxon>
        <taxon>Ixodidae</taxon>
        <taxon>Hyalomminae</taxon>
        <taxon>Hyalomma</taxon>
    </lineage>
</organism>
<dbReference type="Proteomes" id="UP000821845">
    <property type="component" value="Chromosome 8"/>
</dbReference>
<dbReference type="EMBL" id="CM023488">
    <property type="protein sequence ID" value="KAH6924921.1"/>
    <property type="molecule type" value="Genomic_DNA"/>
</dbReference>
<proteinExistence type="predicted"/>
<name>A0ACB7RT91_HYAAI</name>
<evidence type="ECO:0000313" key="1">
    <source>
        <dbReference type="EMBL" id="KAH6924921.1"/>
    </source>
</evidence>
<comment type="caution">
    <text evidence="1">The sequence shown here is derived from an EMBL/GenBank/DDBJ whole genome shotgun (WGS) entry which is preliminary data.</text>
</comment>